<gene>
    <name evidence="3" type="ORF">APLA_LOCUS13390</name>
    <name evidence="2" type="ORF">APLA_LOCUS2013</name>
</gene>
<dbReference type="OrthoDB" id="10427709at2759"/>
<protein>
    <submittedName>
        <fullName evidence="2">Uncharacterized protein</fullName>
    </submittedName>
</protein>
<keyword evidence="4" id="KW-1185">Reference proteome</keyword>
<dbReference type="EMBL" id="CADEBC010000147">
    <property type="protein sequence ID" value="CAB3224510.1"/>
    <property type="molecule type" value="Genomic_DNA"/>
</dbReference>
<feature type="region of interest" description="Disordered" evidence="1">
    <location>
        <begin position="72"/>
        <end position="93"/>
    </location>
</feature>
<evidence type="ECO:0000313" key="3">
    <source>
        <dbReference type="EMBL" id="CAB3250894.1"/>
    </source>
</evidence>
<dbReference type="Proteomes" id="UP000494106">
    <property type="component" value="Unassembled WGS sequence"/>
</dbReference>
<proteinExistence type="predicted"/>
<evidence type="ECO:0000313" key="5">
    <source>
        <dbReference type="Proteomes" id="UP000494256"/>
    </source>
</evidence>
<reference evidence="4 5" key="1">
    <citation type="submission" date="2020-04" db="EMBL/GenBank/DDBJ databases">
        <authorList>
            <person name="Wallbank WR R."/>
            <person name="Pardo Diaz C."/>
            <person name="Kozak K."/>
            <person name="Martin S."/>
            <person name="Jiggins C."/>
            <person name="Moest M."/>
            <person name="Warren A I."/>
            <person name="Byers J.R.P. K."/>
            <person name="Montejo-Kovacevich G."/>
            <person name="Yen C E."/>
        </authorList>
    </citation>
    <scope>NUCLEOTIDE SEQUENCE [LARGE SCALE GENOMIC DNA]</scope>
</reference>
<evidence type="ECO:0000313" key="2">
    <source>
        <dbReference type="EMBL" id="CAB3224510.1"/>
    </source>
</evidence>
<evidence type="ECO:0000313" key="4">
    <source>
        <dbReference type="Proteomes" id="UP000494106"/>
    </source>
</evidence>
<dbReference type="Proteomes" id="UP000494256">
    <property type="component" value="Unassembled WGS sequence"/>
</dbReference>
<sequence>MADDYDENTTVNADPINDNDDTPTTECQPNVNETTGFLQFNEIEKKECEESMTAAREHDLFNSNVIILGSIPPKDTQNCEQRPKRRKPNELEALGVTEVKDQFDSFSDDTNKIYRKYRLRNVSKPE</sequence>
<name>A0A8S0YYC1_ARCPL</name>
<dbReference type="EMBL" id="CADEBD010000350">
    <property type="protein sequence ID" value="CAB3250894.1"/>
    <property type="molecule type" value="Genomic_DNA"/>
</dbReference>
<comment type="caution">
    <text evidence="2">The sequence shown here is derived from an EMBL/GenBank/DDBJ whole genome shotgun (WGS) entry which is preliminary data.</text>
</comment>
<feature type="region of interest" description="Disordered" evidence="1">
    <location>
        <begin position="1"/>
        <end position="33"/>
    </location>
</feature>
<accession>A0A8S0YYC1</accession>
<dbReference type="AlphaFoldDB" id="A0A8S0YYC1"/>
<evidence type="ECO:0000256" key="1">
    <source>
        <dbReference type="SAM" id="MobiDB-lite"/>
    </source>
</evidence>
<organism evidence="2 4">
    <name type="scientific">Arctia plantaginis</name>
    <name type="common">Wood tiger moth</name>
    <name type="synonym">Phalaena plantaginis</name>
    <dbReference type="NCBI Taxonomy" id="874455"/>
    <lineage>
        <taxon>Eukaryota</taxon>
        <taxon>Metazoa</taxon>
        <taxon>Ecdysozoa</taxon>
        <taxon>Arthropoda</taxon>
        <taxon>Hexapoda</taxon>
        <taxon>Insecta</taxon>
        <taxon>Pterygota</taxon>
        <taxon>Neoptera</taxon>
        <taxon>Endopterygota</taxon>
        <taxon>Lepidoptera</taxon>
        <taxon>Glossata</taxon>
        <taxon>Ditrysia</taxon>
        <taxon>Noctuoidea</taxon>
        <taxon>Erebidae</taxon>
        <taxon>Arctiinae</taxon>
        <taxon>Arctia</taxon>
    </lineage>
</organism>